<reference evidence="3" key="3">
    <citation type="submission" date="2020-10" db="UniProtKB">
        <authorList>
            <consortium name="WormBaseParasite"/>
        </authorList>
    </citation>
    <scope>IDENTIFICATION</scope>
</reference>
<evidence type="ECO:0000313" key="3">
    <source>
        <dbReference type="WBParaSite" id="EgrG_000634000"/>
    </source>
</evidence>
<name>A0A068WLL2_ECHGR</name>
<organism evidence="1">
    <name type="scientific">Echinococcus granulosus</name>
    <name type="common">Hydatid tapeworm</name>
    <dbReference type="NCBI Taxonomy" id="6210"/>
    <lineage>
        <taxon>Eukaryota</taxon>
        <taxon>Metazoa</taxon>
        <taxon>Spiralia</taxon>
        <taxon>Lophotrochozoa</taxon>
        <taxon>Platyhelminthes</taxon>
        <taxon>Cestoda</taxon>
        <taxon>Eucestoda</taxon>
        <taxon>Cyclophyllidea</taxon>
        <taxon>Taeniidae</taxon>
        <taxon>Echinococcus</taxon>
        <taxon>Echinococcus granulosus group</taxon>
    </lineage>
</organism>
<reference evidence="1" key="2">
    <citation type="submission" date="2014-06" db="EMBL/GenBank/DDBJ databases">
        <authorList>
            <person name="Aslett M."/>
        </authorList>
    </citation>
    <scope>NUCLEOTIDE SEQUENCE</scope>
</reference>
<evidence type="ECO:0000313" key="1">
    <source>
        <dbReference type="EMBL" id="CDS18554.1"/>
    </source>
</evidence>
<proteinExistence type="predicted"/>
<reference evidence="1 2" key="1">
    <citation type="journal article" date="2013" name="Nature">
        <title>The genomes of four tapeworm species reveal adaptations to parasitism.</title>
        <authorList>
            <person name="Tsai I.J."/>
            <person name="Zarowiecki M."/>
            <person name="Holroyd N."/>
            <person name="Garciarrubio A."/>
            <person name="Sanchez-Flores A."/>
            <person name="Brooks K.L."/>
            <person name="Tracey A."/>
            <person name="Bobes R.J."/>
            <person name="Fragoso G."/>
            <person name="Sciutto E."/>
            <person name="Aslett M."/>
            <person name="Beasley H."/>
            <person name="Bennett H.M."/>
            <person name="Cai J."/>
            <person name="Camicia F."/>
            <person name="Clark R."/>
            <person name="Cucher M."/>
            <person name="De Silva N."/>
            <person name="Day T.A."/>
            <person name="Deplazes P."/>
            <person name="Estrada K."/>
            <person name="Fernandez C."/>
            <person name="Holland P.W."/>
            <person name="Hou J."/>
            <person name="Hu S."/>
            <person name="Huckvale T."/>
            <person name="Hung S.S."/>
            <person name="Kamenetzky L."/>
            <person name="Keane J.A."/>
            <person name="Kiss F."/>
            <person name="Koziol U."/>
            <person name="Lambert O."/>
            <person name="Liu K."/>
            <person name="Luo X."/>
            <person name="Luo Y."/>
            <person name="Macchiaroli N."/>
            <person name="Nichol S."/>
            <person name="Paps J."/>
            <person name="Parkinson J."/>
            <person name="Pouchkina-Stantcheva N."/>
            <person name="Riddiford N."/>
            <person name="Rosenzvit M."/>
            <person name="Salinas G."/>
            <person name="Wasmuth J.D."/>
            <person name="Zamanian M."/>
            <person name="Zheng Y."/>
            <person name="Cai X."/>
            <person name="Soberon X."/>
            <person name="Olson P.D."/>
            <person name="Laclette J.P."/>
            <person name="Brehm K."/>
            <person name="Berriman M."/>
            <person name="Garciarrubio A."/>
            <person name="Bobes R.J."/>
            <person name="Fragoso G."/>
            <person name="Sanchez-Flores A."/>
            <person name="Estrada K."/>
            <person name="Cevallos M.A."/>
            <person name="Morett E."/>
            <person name="Gonzalez V."/>
            <person name="Portillo T."/>
            <person name="Ochoa-Leyva A."/>
            <person name="Jose M.V."/>
            <person name="Sciutto E."/>
            <person name="Landa A."/>
            <person name="Jimenez L."/>
            <person name="Valdes V."/>
            <person name="Carrero J.C."/>
            <person name="Larralde C."/>
            <person name="Morales-Montor J."/>
            <person name="Limon-Lason J."/>
            <person name="Soberon X."/>
            <person name="Laclette J.P."/>
        </authorList>
    </citation>
    <scope>NUCLEOTIDE SEQUENCE [LARGE SCALE GENOMIC DNA]</scope>
</reference>
<dbReference type="Proteomes" id="UP000492820">
    <property type="component" value="Unassembled WGS sequence"/>
</dbReference>
<dbReference type="EMBL" id="LK028578">
    <property type="protein sequence ID" value="CDS18554.1"/>
    <property type="molecule type" value="Genomic_DNA"/>
</dbReference>
<dbReference type="WBParaSite" id="EgrG_000634000">
    <property type="protein sequence ID" value="EgrG_000634000"/>
    <property type="gene ID" value="EgrG_000634000"/>
</dbReference>
<dbReference type="AlphaFoldDB" id="A0A068WLL2"/>
<sequence length="73" mass="8682">MAEMRLINIKITSFFLHKIIVLALAKNSTLKCRRKSMIWMINHRTFHTLCVFVIRSIPWDTTFIERHSLHTIG</sequence>
<accession>A0A068WLL2</accession>
<protein>
    <submittedName>
        <fullName evidence="3">Secreted protein</fullName>
    </submittedName>
</protein>
<gene>
    <name evidence="1" type="ORF">EgrG_000634000</name>
</gene>
<evidence type="ECO:0000313" key="2">
    <source>
        <dbReference type="Proteomes" id="UP000492820"/>
    </source>
</evidence>